<dbReference type="AlphaFoldDB" id="A0A2P5D767"/>
<keyword evidence="2" id="KW-1185">Reference proteome</keyword>
<sequence>MNYAYSKAARKSNIPLNLVCGDYAQYRAADTVHESLLLVETPRVPSWFPSACPLQALSVC</sequence>
<accession>A0A2P5D767</accession>
<gene>
    <name evidence="1" type="ORF">PanWU01x14_091600</name>
</gene>
<comment type="caution">
    <text evidence="1">The sequence shown here is derived from an EMBL/GenBank/DDBJ whole genome shotgun (WGS) entry which is preliminary data.</text>
</comment>
<name>A0A2P5D767_PARAD</name>
<dbReference type="Proteomes" id="UP000237105">
    <property type="component" value="Unassembled WGS sequence"/>
</dbReference>
<evidence type="ECO:0000313" key="1">
    <source>
        <dbReference type="EMBL" id="PON69135.1"/>
    </source>
</evidence>
<organism evidence="1 2">
    <name type="scientific">Parasponia andersonii</name>
    <name type="common">Sponia andersonii</name>
    <dbReference type="NCBI Taxonomy" id="3476"/>
    <lineage>
        <taxon>Eukaryota</taxon>
        <taxon>Viridiplantae</taxon>
        <taxon>Streptophyta</taxon>
        <taxon>Embryophyta</taxon>
        <taxon>Tracheophyta</taxon>
        <taxon>Spermatophyta</taxon>
        <taxon>Magnoliopsida</taxon>
        <taxon>eudicotyledons</taxon>
        <taxon>Gunneridae</taxon>
        <taxon>Pentapetalae</taxon>
        <taxon>rosids</taxon>
        <taxon>fabids</taxon>
        <taxon>Rosales</taxon>
        <taxon>Cannabaceae</taxon>
        <taxon>Parasponia</taxon>
    </lineage>
</organism>
<protein>
    <submittedName>
        <fullName evidence="1">Uncharacterized protein</fullName>
    </submittedName>
</protein>
<proteinExistence type="predicted"/>
<dbReference type="EMBL" id="JXTB01000058">
    <property type="protein sequence ID" value="PON69135.1"/>
    <property type="molecule type" value="Genomic_DNA"/>
</dbReference>
<reference evidence="2" key="1">
    <citation type="submission" date="2016-06" db="EMBL/GenBank/DDBJ databases">
        <title>Parallel loss of symbiosis genes in relatives of nitrogen-fixing non-legume Parasponia.</title>
        <authorList>
            <person name="Van Velzen R."/>
            <person name="Holmer R."/>
            <person name="Bu F."/>
            <person name="Rutten L."/>
            <person name="Van Zeijl A."/>
            <person name="Liu W."/>
            <person name="Santuari L."/>
            <person name="Cao Q."/>
            <person name="Sharma T."/>
            <person name="Shen D."/>
            <person name="Roswanjaya Y."/>
            <person name="Wardhani T."/>
            <person name="Kalhor M.S."/>
            <person name="Jansen J."/>
            <person name="Van den Hoogen J."/>
            <person name="Gungor B."/>
            <person name="Hartog M."/>
            <person name="Hontelez J."/>
            <person name="Verver J."/>
            <person name="Yang W.-C."/>
            <person name="Schijlen E."/>
            <person name="Repin R."/>
            <person name="Schilthuizen M."/>
            <person name="Schranz E."/>
            <person name="Heidstra R."/>
            <person name="Miyata K."/>
            <person name="Fedorova E."/>
            <person name="Kohlen W."/>
            <person name="Bisseling T."/>
            <person name="Smit S."/>
            <person name="Geurts R."/>
        </authorList>
    </citation>
    <scope>NUCLEOTIDE SEQUENCE [LARGE SCALE GENOMIC DNA]</scope>
    <source>
        <strain evidence="2">cv. WU1-14</strain>
    </source>
</reference>
<evidence type="ECO:0000313" key="2">
    <source>
        <dbReference type="Proteomes" id="UP000237105"/>
    </source>
</evidence>